<dbReference type="AlphaFoldDB" id="A0A1H2PPK1"/>
<dbReference type="PROSITE" id="PS00061">
    <property type="entry name" value="ADH_SHORT"/>
    <property type="match status" value="1"/>
</dbReference>
<proteinExistence type="inferred from homology"/>
<dbReference type="CDD" id="cd05233">
    <property type="entry name" value="SDR_c"/>
    <property type="match status" value="1"/>
</dbReference>
<dbReference type="GO" id="GO:0016491">
    <property type="term" value="F:oxidoreductase activity"/>
    <property type="evidence" value="ECO:0007669"/>
    <property type="project" value="UniProtKB-KW"/>
</dbReference>
<keyword evidence="2" id="KW-0560">Oxidoreductase</keyword>
<organism evidence="4 5">
    <name type="scientific">Chitinasiproducens palmae</name>
    <dbReference type="NCBI Taxonomy" id="1770053"/>
    <lineage>
        <taxon>Bacteria</taxon>
        <taxon>Pseudomonadati</taxon>
        <taxon>Pseudomonadota</taxon>
        <taxon>Betaproteobacteria</taxon>
        <taxon>Burkholderiales</taxon>
        <taxon>Burkholderiaceae</taxon>
        <taxon>Chitinasiproducens</taxon>
    </lineage>
</organism>
<keyword evidence="5" id="KW-1185">Reference proteome</keyword>
<evidence type="ECO:0000313" key="5">
    <source>
        <dbReference type="Proteomes" id="UP000243719"/>
    </source>
</evidence>
<accession>A0A1H2PPK1</accession>
<evidence type="ECO:0000256" key="2">
    <source>
        <dbReference type="ARBA" id="ARBA00023002"/>
    </source>
</evidence>
<dbReference type="Pfam" id="PF00106">
    <property type="entry name" value="adh_short"/>
    <property type="match status" value="1"/>
</dbReference>
<dbReference type="PANTHER" id="PTHR43669">
    <property type="entry name" value="5-KETO-D-GLUCONATE 5-REDUCTASE"/>
    <property type="match status" value="1"/>
</dbReference>
<evidence type="ECO:0000313" key="4">
    <source>
        <dbReference type="EMBL" id="SDV48658.1"/>
    </source>
</evidence>
<dbReference type="PRINTS" id="PR00080">
    <property type="entry name" value="SDRFAMILY"/>
</dbReference>
<dbReference type="RefSeq" id="WP_091907911.1">
    <property type="nucleotide sequence ID" value="NZ_FNLO01000005.1"/>
</dbReference>
<dbReference type="InterPro" id="IPR020904">
    <property type="entry name" value="Sc_DH/Rdtase_CS"/>
</dbReference>
<dbReference type="EMBL" id="FNLO01000005">
    <property type="protein sequence ID" value="SDV48658.1"/>
    <property type="molecule type" value="Genomic_DNA"/>
</dbReference>
<comment type="similarity">
    <text evidence="1 3">Belongs to the short-chain dehydrogenases/reductases (SDR) family.</text>
</comment>
<dbReference type="Gene3D" id="3.40.50.720">
    <property type="entry name" value="NAD(P)-binding Rossmann-like Domain"/>
    <property type="match status" value="1"/>
</dbReference>
<dbReference type="SUPFAM" id="SSF51735">
    <property type="entry name" value="NAD(P)-binding Rossmann-fold domains"/>
    <property type="match status" value="1"/>
</dbReference>
<name>A0A1H2PPK1_9BURK</name>
<dbReference type="OrthoDB" id="9810734at2"/>
<dbReference type="STRING" id="1770053.SAMN05216551_105274"/>
<protein>
    <submittedName>
        <fullName evidence="4">NADP-dependent 3-hydroxy acid dehydrogenase YdfG</fullName>
    </submittedName>
</protein>
<sequence>MTTLKVAVVTGAGSGIGREVAVALAESGFCVALAGRRADALEATAARCRSARADAQTLCIPTDIRSPEAVDALFSRVRQTWERVDLLFNNAGVSPPASLIDEMSPDAWRDAMAINLDGAFLCARAAFAAMRTQVPPGGRIINNGSVSSQVPRPRSVAYTVAKFGIRGLTRSLALDGRRWGIACSQIDVGNASTDMTRRMAEGVMQADGSTAPEPTIDARHVADAVRYIANLPLDANVLDLTVMATAMPLLGRG</sequence>
<dbReference type="InterPro" id="IPR002347">
    <property type="entry name" value="SDR_fam"/>
</dbReference>
<gene>
    <name evidence="4" type="ORF">SAMN05216551_105274</name>
</gene>
<dbReference type="Proteomes" id="UP000243719">
    <property type="component" value="Unassembled WGS sequence"/>
</dbReference>
<dbReference type="FunFam" id="3.40.50.720:FF:000084">
    <property type="entry name" value="Short-chain dehydrogenase reductase"/>
    <property type="match status" value="1"/>
</dbReference>
<evidence type="ECO:0000256" key="3">
    <source>
        <dbReference type="RuleBase" id="RU000363"/>
    </source>
</evidence>
<dbReference type="InterPro" id="IPR036291">
    <property type="entry name" value="NAD(P)-bd_dom_sf"/>
</dbReference>
<reference evidence="5" key="1">
    <citation type="submission" date="2016-09" db="EMBL/GenBank/DDBJ databases">
        <authorList>
            <person name="Varghese N."/>
            <person name="Submissions S."/>
        </authorList>
    </citation>
    <scope>NUCLEOTIDE SEQUENCE [LARGE SCALE GENOMIC DNA]</scope>
    <source>
        <strain evidence="5">JS23</strain>
    </source>
</reference>
<evidence type="ECO:0000256" key="1">
    <source>
        <dbReference type="ARBA" id="ARBA00006484"/>
    </source>
</evidence>
<dbReference type="PANTHER" id="PTHR43669:SF12">
    <property type="entry name" value="BLR5618 PROTEIN"/>
    <property type="match status" value="1"/>
</dbReference>
<dbReference type="PRINTS" id="PR00081">
    <property type="entry name" value="GDHRDH"/>
</dbReference>